<dbReference type="EMBL" id="BOOW01000018">
    <property type="protein sequence ID" value="GII92828.1"/>
    <property type="molecule type" value="Genomic_DNA"/>
</dbReference>
<protein>
    <submittedName>
        <fullName evidence="2">Acyl-CoA dehydrogenase</fullName>
    </submittedName>
</protein>
<dbReference type="CDD" id="cd05154">
    <property type="entry name" value="ACAD10_11_N-like"/>
    <property type="match status" value="1"/>
</dbReference>
<dbReference type="Gene3D" id="3.30.200.20">
    <property type="entry name" value="Phosphorylase Kinase, domain 1"/>
    <property type="match status" value="1"/>
</dbReference>
<dbReference type="InterPro" id="IPR011009">
    <property type="entry name" value="Kinase-like_dom_sf"/>
</dbReference>
<dbReference type="PANTHER" id="PTHR47829:SF1">
    <property type="entry name" value="HAD FAMILY PHOSPHATASE"/>
    <property type="match status" value="1"/>
</dbReference>
<sequence>MTLDVAALTPYLAKVCPPAGRPISAALIIGGRSNLTYEVTVGDRALVLRRPPLGHMKATAHDMRREARVIKALAGTAVPVPTVVAECDDPAVLGAPFYIMEKVAGRVYRTEKDLAEIAGPRAERAAHNLIDTLAELHSIDPAAVGLGDFGRPEGYLGRQVNRWRGQVTGSEELQEFPGMTALADGLLKVVPETGRAGIVHGDYRLDNAILDAADPGRIRAVLDWEMATLGDPLADLGLFHIYWVGWERVGDGVAAAPGAVAGFPSWDTLAERYTRKSGYALDDLDFHIALAYFKLAVILGGIHGRHKRGLTVGEGFDGIGEMVPVLVERGLAVLPV</sequence>
<reference evidence="2" key="1">
    <citation type="submission" date="2021-01" db="EMBL/GenBank/DDBJ databases">
        <title>Whole genome shotgun sequence of Sinosporangium siamense NBRC 109515.</title>
        <authorList>
            <person name="Komaki H."/>
            <person name="Tamura T."/>
        </authorList>
    </citation>
    <scope>NUCLEOTIDE SEQUENCE</scope>
    <source>
        <strain evidence="2">NBRC 109515</strain>
    </source>
</reference>
<proteinExistence type="predicted"/>
<feature type="domain" description="Aminoglycoside phosphotransferase" evidence="1">
    <location>
        <begin position="28"/>
        <end position="267"/>
    </location>
</feature>
<gene>
    <name evidence="2" type="ORF">Ssi02_30590</name>
</gene>
<keyword evidence="3" id="KW-1185">Reference proteome</keyword>
<dbReference type="Gene3D" id="3.90.1200.10">
    <property type="match status" value="1"/>
</dbReference>
<organism evidence="2 3">
    <name type="scientific">Sinosporangium siamense</name>
    <dbReference type="NCBI Taxonomy" id="1367973"/>
    <lineage>
        <taxon>Bacteria</taxon>
        <taxon>Bacillati</taxon>
        <taxon>Actinomycetota</taxon>
        <taxon>Actinomycetes</taxon>
        <taxon>Streptosporangiales</taxon>
        <taxon>Streptosporangiaceae</taxon>
        <taxon>Sinosporangium</taxon>
    </lineage>
</organism>
<dbReference type="InterPro" id="IPR041726">
    <property type="entry name" value="ACAD10_11_N"/>
</dbReference>
<accession>A0A919RFT2</accession>
<evidence type="ECO:0000259" key="1">
    <source>
        <dbReference type="Pfam" id="PF01636"/>
    </source>
</evidence>
<dbReference type="AlphaFoldDB" id="A0A919RFT2"/>
<dbReference type="Pfam" id="PF01636">
    <property type="entry name" value="APH"/>
    <property type="match status" value="1"/>
</dbReference>
<dbReference type="InterPro" id="IPR052898">
    <property type="entry name" value="ACAD10-like"/>
</dbReference>
<name>A0A919RFT2_9ACTN</name>
<dbReference type="PANTHER" id="PTHR47829">
    <property type="entry name" value="HYDROLASE, PUTATIVE (AFU_ORTHOLOGUE AFUA_1G12880)-RELATED"/>
    <property type="match status" value="1"/>
</dbReference>
<comment type="caution">
    <text evidence="2">The sequence shown here is derived from an EMBL/GenBank/DDBJ whole genome shotgun (WGS) entry which is preliminary data.</text>
</comment>
<evidence type="ECO:0000313" key="2">
    <source>
        <dbReference type="EMBL" id="GII92828.1"/>
    </source>
</evidence>
<dbReference type="InterPro" id="IPR002575">
    <property type="entry name" value="Aminoglycoside_PTrfase"/>
</dbReference>
<evidence type="ECO:0000313" key="3">
    <source>
        <dbReference type="Proteomes" id="UP000606172"/>
    </source>
</evidence>
<dbReference type="Proteomes" id="UP000606172">
    <property type="component" value="Unassembled WGS sequence"/>
</dbReference>
<dbReference type="SUPFAM" id="SSF56112">
    <property type="entry name" value="Protein kinase-like (PK-like)"/>
    <property type="match status" value="1"/>
</dbReference>
<dbReference type="RefSeq" id="WP_204025893.1">
    <property type="nucleotide sequence ID" value="NZ_BOOW01000018.1"/>
</dbReference>